<dbReference type="Pfam" id="PF22041">
    <property type="entry name" value="GST_C_7"/>
    <property type="match status" value="1"/>
</dbReference>
<evidence type="ECO:0000259" key="2">
    <source>
        <dbReference type="Pfam" id="PF22041"/>
    </source>
</evidence>
<evidence type="ECO:0000313" key="4">
    <source>
        <dbReference type="Proteomes" id="UP000826661"/>
    </source>
</evidence>
<dbReference type="Pfam" id="PF13417">
    <property type="entry name" value="GST_N_3"/>
    <property type="match status" value="1"/>
</dbReference>
<name>A0A8G0KYP9_9HYPO</name>
<dbReference type="AlphaFoldDB" id="A0A8G0KYP9"/>
<dbReference type="InterPro" id="IPR054416">
    <property type="entry name" value="GST_UstS-like_C"/>
</dbReference>
<feature type="domain" description="Glutathione S-transferase UstS-like C-terminal" evidence="2">
    <location>
        <begin position="133"/>
        <end position="225"/>
    </location>
</feature>
<dbReference type="SUPFAM" id="SSF52833">
    <property type="entry name" value="Thioredoxin-like"/>
    <property type="match status" value="1"/>
</dbReference>
<sequence length="246" mass="28280">MEFKPIIFYDLAGRVNKCYSNNTWKIRLVLNYKAVPYEVVHTEYPDIKDLLISKGVKPNVIDEYTWFPFTLPAVTLPNGTTVQNSRAIVDELERLFPSPSMRLDNGYTERAIRLAHDLMMGLGADNCYRLYSRTYNPRTTTHFNNVYAPFFKVSSLSELAESPLVWDGAWASAQDALKKTKELLGEHPEGPFVEGTTFSYADCLIGGVWQWLRVPNPEMFQRVMSYDESFRKHQEALAPYLERDGS</sequence>
<feature type="domain" description="GST N-terminal" evidence="1">
    <location>
        <begin position="18"/>
        <end position="99"/>
    </location>
</feature>
<proteinExistence type="predicted"/>
<dbReference type="Gene3D" id="3.40.30.10">
    <property type="entry name" value="Glutaredoxin"/>
    <property type="match status" value="1"/>
</dbReference>
<evidence type="ECO:0000259" key="1">
    <source>
        <dbReference type="Pfam" id="PF13417"/>
    </source>
</evidence>
<organism evidence="3 4">
    <name type="scientific">Trichoderma simmonsii</name>
    <dbReference type="NCBI Taxonomy" id="1491479"/>
    <lineage>
        <taxon>Eukaryota</taxon>
        <taxon>Fungi</taxon>
        <taxon>Dikarya</taxon>
        <taxon>Ascomycota</taxon>
        <taxon>Pezizomycotina</taxon>
        <taxon>Sordariomycetes</taxon>
        <taxon>Hypocreomycetidae</taxon>
        <taxon>Hypocreales</taxon>
        <taxon>Hypocreaceae</taxon>
        <taxon>Trichoderma</taxon>
    </lineage>
</organism>
<keyword evidence="4" id="KW-1185">Reference proteome</keyword>
<dbReference type="Gene3D" id="1.20.1050.10">
    <property type="match status" value="1"/>
</dbReference>
<protein>
    <recommendedName>
        <fullName evidence="5">GST N-terminal domain-containing protein</fullName>
    </recommendedName>
</protein>
<dbReference type="Proteomes" id="UP000826661">
    <property type="component" value="Chromosome I"/>
</dbReference>
<dbReference type="InterPro" id="IPR036282">
    <property type="entry name" value="Glutathione-S-Trfase_C_sf"/>
</dbReference>
<dbReference type="SUPFAM" id="SSF47616">
    <property type="entry name" value="GST C-terminal domain-like"/>
    <property type="match status" value="1"/>
</dbReference>
<gene>
    <name evidence="3" type="ORF">H0G86_000013</name>
</gene>
<dbReference type="InterPro" id="IPR004045">
    <property type="entry name" value="Glutathione_S-Trfase_N"/>
</dbReference>
<evidence type="ECO:0008006" key="5">
    <source>
        <dbReference type="Google" id="ProtNLM"/>
    </source>
</evidence>
<accession>A0A8G0KYP9</accession>
<dbReference type="EMBL" id="CP075864">
    <property type="protein sequence ID" value="QYS92602.1"/>
    <property type="molecule type" value="Genomic_DNA"/>
</dbReference>
<reference evidence="3 4" key="1">
    <citation type="journal article" date="2021" name="BMC Genomics">
        <title>Telomere-to-telomere genome assembly of asparaginase-producing Trichoderma simmonsii.</title>
        <authorList>
            <person name="Chung D."/>
            <person name="Kwon Y.M."/>
            <person name="Yang Y."/>
        </authorList>
    </citation>
    <scope>NUCLEOTIDE SEQUENCE [LARGE SCALE GENOMIC DNA]</scope>
    <source>
        <strain evidence="3 4">GH-Sj1</strain>
    </source>
</reference>
<evidence type="ECO:0000313" key="3">
    <source>
        <dbReference type="EMBL" id="QYS92602.1"/>
    </source>
</evidence>
<dbReference type="InterPro" id="IPR036249">
    <property type="entry name" value="Thioredoxin-like_sf"/>
</dbReference>